<dbReference type="AlphaFoldDB" id="A0A9D5JT48"/>
<reference evidence="1" key="1">
    <citation type="submission" date="2019-11" db="EMBL/GenBank/DDBJ databases">
        <title>Microbial mats filling the niche in hypersaline microbial mats.</title>
        <authorList>
            <person name="Wong H.L."/>
            <person name="Macleod F.I."/>
            <person name="White R.A. III"/>
            <person name="Burns B.P."/>
        </authorList>
    </citation>
    <scope>NUCLEOTIDE SEQUENCE</scope>
    <source>
        <strain evidence="1">Rbin_158</strain>
    </source>
</reference>
<proteinExistence type="predicted"/>
<name>A0A9D5JT48_9BACT</name>
<dbReference type="EMBL" id="WJJP01000085">
    <property type="protein sequence ID" value="MBD3323497.1"/>
    <property type="molecule type" value="Genomic_DNA"/>
</dbReference>
<comment type="caution">
    <text evidence="1">The sequence shown here is derived from an EMBL/GenBank/DDBJ whole genome shotgun (WGS) entry which is preliminary data.</text>
</comment>
<organism evidence="1 2">
    <name type="scientific">candidate division KSB3 bacterium</name>
    <dbReference type="NCBI Taxonomy" id="2044937"/>
    <lineage>
        <taxon>Bacteria</taxon>
        <taxon>candidate division KSB3</taxon>
    </lineage>
</organism>
<dbReference type="Gene3D" id="3.40.250.10">
    <property type="entry name" value="Rhodanese-like domain"/>
    <property type="match status" value="1"/>
</dbReference>
<dbReference type="InterPro" id="IPR036873">
    <property type="entry name" value="Rhodanese-like_dom_sf"/>
</dbReference>
<evidence type="ECO:0000313" key="1">
    <source>
        <dbReference type="EMBL" id="MBD3323497.1"/>
    </source>
</evidence>
<evidence type="ECO:0000313" key="2">
    <source>
        <dbReference type="Proteomes" id="UP000649604"/>
    </source>
</evidence>
<dbReference type="SUPFAM" id="SSF52821">
    <property type="entry name" value="Rhodanese/Cell cycle control phosphatase"/>
    <property type="match status" value="1"/>
</dbReference>
<accession>A0A9D5JT48</accession>
<dbReference type="Proteomes" id="UP000649604">
    <property type="component" value="Unassembled WGS sequence"/>
</dbReference>
<sequence length="65" mass="7496">MPEPRRISPQEARQKVVSGSALLVCAYGDQRKFHYYHLQGAISYSEFKSRLPSLSKDQEIIFYCA</sequence>
<gene>
    <name evidence="1" type="ORF">GF339_02865</name>
</gene>
<protein>
    <submittedName>
        <fullName evidence="1">ArsR family transcriptional regulator</fullName>
    </submittedName>
</protein>